<reference evidence="1" key="1">
    <citation type="submission" date="2020-09" db="EMBL/GenBank/DDBJ databases">
        <title>Genome-Enabled Discovery of Anthraquinone Biosynthesis in Senna tora.</title>
        <authorList>
            <person name="Kang S.-H."/>
            <person name="Pandey R.P."/>
            <person name="Lee C.-M."/>
            <person name="Sim J.-S."/>
            <person name="Jeong J.-T."/>
            <person name="Choi B.-S."/>
            <person name="Jung M."/>
            <person name="Ginzburg D."/>
            <person name="Zhao K."/>
            <person name="Won S.Y."/>
            <person name="Oh T.-J."/>
            <person name="Yu Y."/>
            <person name="Kim N.-H."/>
            <person name="Lee O.R."/>
            <person name="Lee T.-H."/>
            <person name="Bashyal P."/>
            <person name="Kim T.-S."/>
            <person name="Lee W.-H."/>
            <person name="Kawkins C."/>
            <person name="Kim C.-K."/>
            <person name="Kim J.S."/>
            <person name="Ahn B.O."/>
            <person name="Rhee S.Y."/>
            <person name="Sohng J.K."/>
        </authorList>
    </citation>
    <scope>NUCLEOTIDE SEQUENCE</scope>
    <source>
        <tissue evidence="1">Leaf</tissue>
    </source>
</reference>
<keyword evidence="2" id="KW-1185">Reference proteome</keyword>
<dbReference type="EMBL" id="JAAIUW010000159">
    <property type="protein sequence ID" value="KAF7800794.1"/>
    <property type="molecule type" value="Genomic_DNA"/>
</dbReference>
<comment type="caution">
    <text evidence="1">The sequence shown here is derived from an EMBL/GenBank/DDBJ whole genome shotgun (WGS) entry which is preliminary data.</text>
</comment>
<protein>
    <submittedName>
        <fullName evidence="1">Uncharacterized protein</fullName>
    </submittedName>
</protein>
<gene>
    <name evidence="1" type="ORF">G2W53_044708</name>
</gene>
<evidence type="ECO:0000313" key="1">
    <source>
        <dbReference type="EMBL" id="KAF7800794.1"/>
    </source>
</evidence>
<accession>A0A834W1G9</accession>
<dbReference type="Proteomes" id="UP000634136">
    <property type="component" value="Unassembled WGS sequence"/>
</dbReference>
<evidence type="ECO:0000313" key="2">
    <source>
        <dbReference type="Proteomes" id="UP000634136"/>
    </source>
</evidence>
<name>A0A834W1G9_9FABA</name>
<proteinExistence type="predicted"/>
<organism evidence="1 2">
    <name type="scientific">Senna tora</name>
    <dbReference type="NCBI Taxonomy" id="362788"/>
    <lineage>
        <taxon>Eukaryota</taxon>
        <taxon>Viridiplantae</taxon>
        <taxon>Streptophyta</taxon>
        <taxon>Embryophyta</taxon>
        <taxon>Tracheophyta</taxon>
        <taxon>Spermatophyta</taxon>
        <taxon>Magnoliopsida</taxon>
        <taxon>eudicotyledons</taxon>
        <taxon>Gunneridae</taxon>
        <taxon>Pentapetalae</taxon>
        <taxon>rosids</taxon>
        <taxon>fabids</taxon>
        <taxon>Fabales</taxon>
        <taxon>Fabaceae</taxon>
        <taxon>Caesalpinioideae</taxon>
        <taxon>Cassia clade</taxon>
        <taxon>Senna</taxon>
    </lineage>
</organism>
<sequence>MELYGSCSAIPFSSINDYLESILSFLPNASYNLSGTNDPETLF</sequence>
<dbReference type="AlphaFoldDB" id="A0A834W1G9"/>